<dbReference type="RefSeq" id="WP_169641150.1">
    <property type="nucleotide sequence ID" value="NZ_CP048788.1"/>
</dbReference>
<accession>A0A858SVT1</accession>
<protein>
    <submittedName>
        <fullName evidence="2">Uncharacterized protein</fullName>
    </submittedName>
</protein>
<feature type="chain" id="PRO_5032486093" evidence="1">
    <location>
        <begin position="25"/>
        <end position="179"/>
    </location>
</feature>
<feature type="signal peptide" evidence="1">
    <location>
        <begin position="1"/>
        <end position="24"/>
    </location>
</feature>
<evidence type="ECO:0000313" key="2">
    <source>
        <dbReference type="EMBL" id="QJF51932.1"/>
    </source>
</evidence>
<evidence type="ECO:0000256" key="1">
    <source>
        <dbReference type="SAM" id="SignalP"/>
    </source>
</evidence>
<dbReference type="KEGG" id="rpon:G3256_12520"/>
<gene>
    <name evidence="2" type="ORF">G3256_12520</name>
</gene>
<keyword evidence="3" id="KW-1185">Reference proteome</keyword>
<proteinExistence type="predicted"/>
<dbReference type="Proteomes" id="UP000503308">
    <property type="component" value="Chromosome"/>
</dbReference>
<dbReference type="EMBL" id="CP048788">
    <property type="protein sequence ID" value="QJF51932.1"/>
    <property type="molecule type" value="Genomic_DNA"/>
</dbReference>
<dbReference type="AlphaFoldDB" id="A0A858SVT1"/>
<reference evidence="2 3" key="1">
    <citation type="submission" date="2020-02" db="EMBL/GenBank/DDBJ databases">
        <title>Genome sequence of Roseobacter ponti.</title>
        <authorList>
            <person name="Hollensteiner J."/>
            <person name="Schneider D."/>
            <person name="Poehlein A."/>
            <person name="Daniel R."/>
        </authorList>
    </citation>
    <scope>NUCLEOTIDE SEQUENCE [LARGE SCALE GENOMIC DNA]</scope>
    <source>
        <strain evidence="2 3">DSM 106830</strain>
    </source>
</reference>
<keyword evidence="1" id="KW-0732">Signal</keyword>
<organism evidence="2 3">
    <name type="scientific">Roseobacter ponti</name>
    <dbReference type="NCBI Taxonomy" id="1891787"/>
    <lineage>
        <taxon>Bacteria</taxon>
        <taxon>Pseudomonadati</taxon>
        <taxon>Pseudomonadota</taxon>
        <taxon>Alphaproteobacteria</taxon>
        <taxon>Rhodobacterales</taxon>
        <taxon>Roseobacteraceae</taxon>
        <taxon>Roseobacter</taxon>
    </lineage>
</organism>
<name>A0A858SVT1_9RHOB</name>
<evidence type="ECO:0000313" key="3">
    <source>
        <dbReference type="Proteomes" id="UP000503308"/>
    </source>
</evidence>
<sequence length="179" mass="19354">MRFLHKAILICFAWLSVAAMPATAQETASATRFDGVYEITVNRTWRNEYWRHLDNPNYVPGKLELLHSARVEIINGEVIFAGLTKTVPTAGPAFDNFSGALSDGGALAFSAGINLLRGAGKVAPYDMTVAVQLRPSSRYDQAFSAKPEGFSKEWDVLVTVTSVGRPDNAFNNGAQGGNS</sequence>